<dbReference type="Proteomes" id="UP001163603">
    <property type="component" value="Chromosome 12"/>
</dbReference>
<comment type="caution">
    <text evidence="1">The sequence shown here is derived from an EMBL/GenBank/DDBJ whole genome shotgun (WGS) entry which is preliminary data.</text>
</comment>
<reference evidence="2" key="1">
    <citation type="journal article" date="2023" name="G3 (Bethesda)">
        <title>Genome assembly and association tests identify interacting loci associated with vigor, precocity, and sex in interspecific pistachio rootstocks.</title>
        <authorList>
            <person name="Palmer W."/>
            <person name="Jacygrad E."/>
            <person name="Sagayaradj S."/>
            <person name="Cavanaugh K."/>
            <person name="Han R."/>
            <person name="Bertier L."/>
            <person name="Beede B."/>
            <person name="Kafkas S."/>
            <person name="Golino D."/>
            <person name="Preece J."/>
            <person name="Michelmore R."/>
        </authorList>
    </citation>
    <scope>NUCLEOTIDE SEQUENCE [LARGE SCALE GENOMIC DNA]</scope>
</reference>
<proteinExistence type="predicted"/>
<protein>
    <submittedName>
        <fullName evidence="1">Uncharacterized protein</fullName>
    </submittedName>
</protein>
<accession>A0ACC0XHF6</accession>
<gene>
    <name evidence="1" type="ORF">Pint_11543</name>
</gene>
<name>A0ACC0XHF6_9ROSI</name>
<sequence>MVSWIKAPYRLSSSTNHRLKRKLSTVSPFFSSLRFLSLSLILHSFLRAPNTHTTPQEKNQ</sequence>
<keyword evidence="2" id="KW-1185">Reference proteome</keyword>
<evidence type="ECO:0000313" key="1">
    <source>
        <dbReference type="EMBL" id="KAJ0017024.1"/>
    </source>
</evidence>
<organism evidence="1 2">
    <name type="scientific">Pistacia integerrima</name>
    <dbReference type="NCBI Taxonomy" id="434235"/>
    <lineage>
        <taxon>Eukaryota</taxon>
        <taxon>Viridiplantae</taxon>
        <taxon>Streptophyta</taxon>
        <taxon>Embryophyta</taxon>
        <taxon>Tracheophyta</taxon>
        <taxon>Spermatophyta</taxon>
        <taxon>Magnoliopsida</taxon>
        <taxon>eudicotyledons</taxon>
        <taxon>Gunneridae</taxon>
        <taxon>Pentapetalae</taxon>
        <taxon>rosids</taxon>
        <taxon>malvids</taxon>
        <taxon>Sapindales</taxon>
        <taxon>Anacardiaceae</taxon>
        <taxon>Pistacia</taxon>
    </lineage>
</organism>
<dbReference type="EMBL" id="CM047747">
    <property type="protein sequence ID" value="KAJ0017024.1"/>
    <property type="molecule type" value="Genomic_DNA"/>
</dbReference>
<evidence type="ECO:0000313" key="2">
    <source>
        <dbReference type="Proteomes" id="UP001163603"/>
    </source>
</evidence>